<dbReference type="PRINTS" id="PR00081">
    <property type="entry name" value="GDHRDH"/>
</dbReference>
<reference evidence="3 4" key="1">
    <citation type="submission" date="2021-01" db="EMBL/GenBank/DDBJ databases">
        <title>Whole genome shotgun sequence of Microbispora corallina NBRC 16416.</title>
        <authorList>
            <person name="Komaki H."/>
            <person name="Tamura T."/>
        </authorList>
    </citation>
    <scope>NUCLEOTIDE SEQUENCE [LARGE SCALE GENOMIC DNA]</scope>
    <source>
        <strain evidence="3 4">NBRC 16416</strain>
    </source>
</reference>
<evidence type="ECO:0000313" key="4">
    <source>
        <dbReference type="Proteomes" id="UP000603904"/>
    </source>
</evidence>
<dbReference type="Proteomes" id="UP000603904">
    <property type="component" value="Unassembled WGS sequence"/>
</dbReference>
<gene>
    <name evidence="3" type="primary">fabG_6</name>
    <name evidence="3" type="ORF">Mco01_73720</name>
</gene>
<dbReference type="InterPro" id="IPR002347">
    <property type="entry name" value="SDR_fam"/>
</dbReference>
<dbReference type="InterPro" id="IPR020904">
    <property type="entry name" value="Sc_DH/Rdtase_CS"/>
</dbReference>
<keyword evidence="2" id="KW-0560">Oxidoreductase</keyword>
<dbReference type="SUPFAM" id="SSF51735">
    <property type="entry name" value="NAD(P)-binding Rossmann-fold domains"/>
    <property type="match status" value="1"/>
</dbReference>
<proteinExistence type="inferred from homology"/>
<name>A0ABQ4GBF3_9ACTN</name>
<comment type="caution">
    <text evidence="3">The sequence shown here is derived from an EMBL/GenBank/DDBJ whole genome shotgun (WGS) entry which is preliminary data.</text>
</comment>
<sequence length="239" mass="24898">MMLEDFANVGDKRIALVTGAAGGIGQAIVDVLRRKGWRTAGADLKPSTADMHYPVDLSDHGQASALVGLVASDMGLPTALVNAAGIYRAVHLPETDERYIEEVMAVNLVAPLVLCREFIGRHVAGGTRASVVNVASVSGEMGSPDPSYAASKGGLIAMTRGLGRAYAAQGVRVNAVAPGVIDTEMAALIPADRRKQYRRSIPSGRFGTAEEVAAAVAFLLDDESSYMAGTVLDVNGGLF</sequence>
<protein>
    <submittedName>
        <fullName evidence="3">3-oxoacyl-[acyl-carrier-protein] reductase</fullName>
    </submittedName>
</protein>
<dbReference type="Gene3D" id="3.40.50.720">
    <property type="entry name" value="NAD(P)-binding Rossmann-like Domain"/>
    <property type="match status" value="1"/>
</dbReference>
<dbReference type="PANTHER" id="PTHR42760">
    <property type="entry name" value="SHORT-CHAIN DEHYDROGENASES/REDUCTASES FAMILY MEMBER"/>
    <property type="match status" value="1"/>
</dbReference>
<keyword evidence="4" id="KW-1185">Reference proteome</keyword>
<dbReference type="Pfam" id="PF13561">
    <property type="entry name" value="adh_short_C2"/>
    <property type="match status" value="1"/>
</dbReference>
<dbReference type="PANTHER" id="PTHR42760:SF133">
    <property type="entry name" value="3-OXOACYL-[ACYL-CARRIER-PROTEIN] REDUCTASE"/>
    <property type="match status" value="1"/>
</dbReference>
<dbReference type="InterPro" id="IPR036291">
    <property type="entry name" value="NAD(P)-bd_dom_sf"/>
</dbReference>
<accession>A0ABQ4GBF3</accession>
<comment type="similarity">
    <text evidence="1">Belongs to the short-chain dehydrogenases/reductases (SDR) family.</text>
</comment>
<evidence type="ECO:0000313" key="3">
    <source>
        <dbReference type="EMBL" id="GIH44372.1"/>
    </source>
</evidence>
<evidence type="ECO:0000256" key="1">
    <source>
        <dbReference type="ARBA" id="ARBA00006484"/>
    </source>
</evidence>
<evidence type="ECO:0000256" key="2">
    <source>
        <dbReference type="ARBA" id="ARBA00023002"/>
    </source>
</evidence>
<dbReference type="PROSITE" id="PS00061">
    <property type="entry name" value="ADH_SHORT"/>
    <property type="match status" value="1"/>
</dbReference>
<dbReference type="RefSeq" id="WP_204061367.1">
    <property type="nucleotide sequence ID" value="NZ_BAAAGP010000013.1"/>
</dbReference>
<dbReference type="PRINTS" id="PR00080">
    <property type="entry name" value="SDRFAMILY"/>
</dbReference>
<organism evidence="3 4">
    <name type="scientific">Microbispora corallina</name>
    <dbReference type="NCBI Taxonomy" id="83302"/>
    <lineage>
        <taxon>Bacteria</taxon>
        <taxon>Bacillati</taxon>
        <taxon>Actinomycetota</taxon>
        <taxon>Actinomycetes</taxon>
        <taxon>Streptosporangiales</taxon>
        <taxon>Streptosporangiaceae</taxon>
        <taxon>Microbispora</taxon>
    </lineage>
</organism>
<dbReference type="EMBL" id="BOOC01000057">
    <property type="protein sequence ID" value="GIH44372.1"/>
    <property type="molecule type" value="Genomic_DNA"/>
</dbReference>